<dbReference type="InterPro" id="IPR011021">
    <property type="entry name" value="Arrestin-like_N"/>
</dbReference>
<gene>
    <name evidence="2" type="ORF">SISSUDRAFT_874549</name>
</gene>
<dbReference type="Pfam" id="PF00339">
    <property type="entry name" value="Arrestin_N"/>
    <property type="match status" value="1"/>
</dbReference>
<dbReference type="EMBL" id="KV428087">
    <property type="protein sequence ID" value="KZT37245.1"/>
    <property type="molecule type" value="Genomic_DNA"/>
</dbReference>
<name>A0A166CA73_9AGAM</name>
<dbReference type="Proteomes" id="UP000076798">
    <property type="component" value="Unassembled WGS sequence"/>
</dbReference>
<evidence type="ECO:0000313" key="2">
    <source>
        <dbReference type="EMBL" id="KZT37245.1"/>
    </source>
</evidence>
<evidence type="ECO:0000313" key="3">
    <source>
        <dbReference type="Proteomes" id="UP000076798"/>
    </source>
</evidence>
<reference evidence="2 3" key="1">
    <citation type="journal article" date="2016" name="Mol. Biol. Evol.">
        <title>Comparative Genomics of Early-Diverging Mushroom-Forming Fungi Provides Insights into the Origins of Lignocellulose Decay Capabilities.</title>
        <authorList>
            <person name="Nagy L.G."/>
            <person name="Riley R."/>
            <person name="Tritt A."/>
            <person name="Adam C."/>
            <person name="Daum C."/>
            <person name="Floudas D."/>
            <person name="Sun H."/>
            <person name="Yadav J.S."/>
            <person name="Pangilinan J."/>
            <person name="Larsson K.H."/>
            <person name="Matsuura K."/>
            <person name="Barry K."/>
            <person name="Labutti K."/>
            <person name="Kuo R."/>
            <person name="Ohm R.A."/>
            <person name="Bhattacharya S.S."/>
            <person name="Shirouzu T."/>
            <person name="Yoshinaga Y."/>
            <person name="Martin F.M."/>
            <person name="Grigoriev I.V."/>
            <person name="Hibbett D.S."/>
        </authorList>
    </citation>
    <scope>NUCLEOTIDE SEQUENCE [LARGE SCALE GENOMIC DNA]</scope>
    <source>
        <strain evidence="2 3">HHB10207 ss-3</strain>
    </source>
</reference>
<dbReference type="InterPro" id="IPR014752">
    <property type="entry name" value="Arrestin-like_C"/>
</dbReference>
<dbReference type="Gene3D" id="2.60.40.640">
    <property type="match status" value="1"/>
</dbReference>
<evidence type="ECO:0000259" key="1">
    <source>
        <dbReference type="Pfam" id="PF00339"/>
    </source>
</evidence>
<organism evidence="2 3">
    <name type="scientific">Sistotremastrum suecicum HHB10207 ss-3</name>
    <dbReference type="NCBI Taxonomy" id="1314776"/>
    <lineage>
        <taxon>Eukaryota</taxon>
        <taxon>Fungi</taxon>
        <taxon>Dikarya</taxon>
        <taxon>Basidiomycota</taxon>
        <taxon>Agaricomycotina</taxon>
        <taxon>Agaricomycetes</taxon>
        <taxon>Sistotremastrales</taxon>
        <taxon>Sistotremastraceae</taxon>
        <taxon>Sistotremastrum</taxon>
    </lineage>
</organism>
<protein>
    <recommendedName>
        <fullName evidence="1">Arrestin-like N-terminal domain-containing protein</fullName>
    </recommendedName>
</protein>
<sequence>MCHHVISGKWPYAGCTHDPQVIHSIIQKTMPYDKSNLQEISSRFPGIGELCTDAWNMTPGFRPEISRVLLRISESTSQILPRSPESRIKLDFPSGLWTPGSEIRGTVEVNIMNVIELKSVEIYLEYYVTIKTTIRSRRKHRTVARYDTVTEESSIHSEKTTLWESAGLDIVTFQDNLTKLAVPFTSRIPEDKVLPPSFSHEGSGIAAHICQGIRVMKVTDHGAPEILAKRQFQFLPFEEAPLPLLVGGKTRLIPTTGDEHRVQKNFDTQDGGRVEVEVQSHGFLRYDD</sequence>
<feature type="domain" description="Arrestin-like N-terminal" evidence="1">
    <location>
        <begin position="87"/>
        <end position="201"/>
    </location>
</feature>
<proteinExistence type="predicted"/>
<dbReference type="AlphaFoldDB" id="A0A166CA73"/>
<accession>A0A166CA73</accession>
<keyword evidence="3" id="KW-1185">Reference proteome</keyword>